<dbReference type="AlphaFoldDB" id="A0A6N9YMT3"/>
<evidence type="ECO:0000313" key="3">
    <source>
        <dbReference type="Proteomes" id="UP000469185"/>
    </source>
</evidence>
<organism evidence="2 3">
    <name type="scientific">Phytoactinopolyspora alkaliphila</name>
    <dbReference type="NCBI Taxonomy" id="1783498"/>
    <lineage>
        <taxon>Bacteria</taxon>
        <taxon>Bacillati</taxon>
        <taxon>Actinomycetota</taxon>
        <taxon>Actinomycetes</taxon>
        <taxon>Jiangellales</taxon>
        <taxon>Jiangellaceae</taxon>
        <taxon>Phytoactinopolyspora</taxon>
    </lineage>
</organism>
<dbReference type="InterPro" id="IPR007569">
    <property type="entry name" value="DUF559"/>
</dbReference>
<dbReference type="EMBL" id="JAAGOB010000006">
    <property type="protein sequence ID" value="NED96293.1"/>
    <property type="molecule type" value="Genomic_DNA"/>
</dbReference>
<proteinExistence type="predicted"/>
<dbReference type="Gene3D" id="3.40.960.10">
    <property type="entry name" value="VSR Endonuclease"/>
    <property type="match status" value="1"/>
</dbReference>
<evidence type="ECO:0000313" key="2">
    <source>
        <dbReference type="EMBL" id="NED96293.1"/>
    </source>
</evidence>
<comment type="caution">
    <text evidence="2">The sequence shown here is derived from an EMBL/GenBank/DDBJ whole genome shotgun (WGS) entry which is preliminary data.</text>
</comment>
<gene>
    <name evidence="2" type="ORF">G1H11_13345</name>
</gene>
<name>A0A6N9YMT3_9ACTN</name>
<evidence type="ECO:0000259" key="1">
    <source>
        <dbReference type="Pfam" id="PF04480"/>
    </source>
</evidence>
<keyword evidence="3" id="KW-1185">Reference proteome</keyword>
<protein>
    <submittedName>
        <fullName evidence="2">DUF559 domain-containing protein</fullName>
    </submittedName>
</protein>
<dbReference type="Proteomes" id="UP000469185">
    <property type="component" value="Unassembled WGS sequence"/>
</dbReference>
<dbReference type="SUPFAM" id="SSF52980">
    <property type="entry name" value="Restriction endonuclease-like"/>
    <property type="match status" value="1"/>
</dbReference>
<accession>A0A6N9YMT3</accession>
<reference evidence="2 3" key="1">
    <citation type="submission" date="2020-02" db="EMBL/GenBank/DDBJ databases">
        <authorList>
            <person name="Li X.-J."/>
            <person name="Feng X.-M."/>
        </authorList>
    </citation>
    <scope>NUCLEOTIDE SEQUENCE [LARGE SCALE GENOMIC DNA]</scope>
    <source>
        <strain evidence="2 3">CGMCC 4.7225</strain>
    </source>
</reference>
<sequence length="138" mass="15406">MADLVAELAAAARNHTALARRVLSDLEAGCRSAPECELRDLIATSRTVPPARWNQLLPGARGIYPDACWPEARLVVEVDSRAFHGFGDAPERTERRRARYASMGWTVLPVALRRIRTEPEQVLAEIEAAYRAVLSRRD</sequence>
<dbReference type="Pfam" id="PF04480">
    <property type="entry name" value="DUF559"/>
    <property type="match status" value="1"/>
</dbReference>
<feature type="domain" description="DUF559" evidence="1">
    <location>
        <begin position="68"/>
        <end position="128"/>
    </location>
</feature>
<dbReference type="InterPro" id="IPR011335">
    <property type="entry name" value="Restrct_endonuc-II-like"/>
</dbReference>
<dbReference type="RefSeq" id="WP_163819058.1">
    <property type="nucleotide sequence ID" value="NZ_JAAGOB010000006.1"/>
</dbReference>